<evidence type="ECO:0000256" key="2">
    <source>
        <dbReference type="SAM" id="Phobius"/>
    </source>
</evidence>
<dbReference type="Pfam" id="PF06796">
    <property type="entry name" value="NapE"/>
    <property type="match status" value="1"/>
</dbReference>
<name>A3QGR4_SHELP</name>
<evidence type="ECO:0000313" key="3">
    <source>
        <dbReference type="EMBL" id="ABO24662.1"/>
    </source>
</evidence>
<keyword evidence="2" id="KW-0472">Membrane</keyword>
<evidence type="ECO:0000256" key="1">
    <source>
        <dbReference type="SAM" id="MobiDB-lite"/>
    </source>
</evidence>
<dbReference type="InterPro" id="IPR010649">
    <property type="entry name" value="NapE_TorE"/>
</dbReference>
<protein>
    <submittedName>
        <fullName evidence="3">Periplasmic nitrate reductase NapE</fullName>
    </submittedName>
</protein>
<evidence type="ECO:0000313" key="4">
    <source>
        <dbReference type="Proteomes" id="UP000001558"/>
    </source>
</evidence>
<accession>A3QGR4</accession>
<organism evidence="3 4">
    <name type="scientific">Shewanella loihica (strain ATCC BAA-1088 / PV-4)</name>
    <dbReference type="NCBI Taxonomy" id="323850"/>
    <lineage>
        <taxon>Bacteria</taxon>
        <taxon>Pseudomonadati</taxon>
        <taxon>Pseudomonadota</taxon>
        <taxon>Gammaproteobacteria</taxon>
        <taxon>Alteromonadales</taxon>
        <taxon>Shewanellaceae</taxon>
        <taxon>Shewanella</taxon>
    </lineage>
</organism>
<dbReference type="AlphaFoldDB" id="A3QGR4"/>
<dbReference type="eggNOG" id="COG4459">
    <property type="taxonomic scope" value="Bacteria"/>
</dbReference>
<dbReference type="HOGENOM" id="CLU_200276_1_0_6"/>
<proteinExistence type="predicted"/>
<dbReference type="EMBL" id="CP000606">
    <property type="protein sequence ID" value="ABO24662.1"/>
    <property type="molecule type" value="Genomic_DNA"/>
</dbReference>
<keyword evidence="2" id="KW-0812">Transmembrane</keyword>
<feature type="transmembrane region" description="Helical" evidence="2">
    <location>
        <begin position="30"/>
        <end position="57"/>
    </location>
</feature>
<feature type="region of interest" description="Disordered" evidence="1">
    <location>
        <begin position="1"/>
        <end position="21"/>
    </location>
</feature>
<dbReference type="InterPro" id="IPR014316">
    <property type="entry name" value="TMAO_TorE"/>
</dbReference>
<dbReference type="STRING" id="323850.Shew_2796"/>
<dbReference type="KEGG" id="slo:Shew_2796"/>
<reference evidence="3 4" key="1">
    <citation type="submission" date="2007-03" db="EMBL/GenBank/DDBJ databases">
        <title>Complete sequence of Shewanella loihica PV-4.</title>
        <authorList>
            <consortium name="US DOE Joint Genome Institute"/>
            <person name="Copeland A."/>
            <person name="Lucas S."/>
            <person name="Lapidus A."/>
            <person name="Barry K."/>
            <person name="Detter J.C."/>
            <person name="Glavina del Rio T."/>
            <person name="Hammon N."/>
            <person name="Israni S."/>
            <person name="Dalin E."/>
            <person name="Tice H."/>
            <person name="Pitluck S."/>
            <person name="Chain P."/>
            <person name="Malfatti S."/>
            <person name="Shin M."/>
            <person name="Vergez L."/>
            <person name="Schmutz J."/>
            <person name="Larimer F."/>
            <person name="Land M."/>
            <person name="Hauser L."/>
            <person name="Kyrpides N."/>
            <person name="Mikhailova N."/>
            <person name="Romine M.F."/>
            <person name="Serres G."/>
            <person name="Fredrickson J."/>
            <person name="Tiedje J."/>
            <person name="Richardson P."/>
        </authorList>
    </citation>
    <scope>NUCLEOTIDE SEQUENCE [LARGE SCALE GENOMIC DNA]</scope>
    <source>
        <strain evidence="4">ATCC BAA-1088 / PV-4</strain>
    </source>
</reference>
<keyword evidence="2" id="KW-1133">Transmembrane helix</keyword>
<gene>
    <name evidence="3" type="ordered locus">Shew_2796</name>
</gene>
<dbReference type="Proteomes" id="UP000001558">
    <property type="component" value="Chromosome"/>
</dbReference>
<keyword evidence="4" id="KW-1185">Reference proteome</keyword>
<sequence length="66" mass="7451">MDKDQLRESVMPSHPISEIRDQDKSKELRALGFIIVMLFPMLTITGISAYGFIIWMIQAFGGVVAH</sequence>
<dbReference type="NCBIfam" id="TIGR02972">
    <property type="entry name" value="TMAO_torE"/>
    <property type="match status" value="1"/>
</dbReference>